<sequence>MTQAMVDTGVITKAVELACHAPSLHNSQPWRWLADSTAVDLFLDPHRLVTSADSSGREAVISCGALLDHFQVAMAAAGWNAAVDLFPNPNDLDHLASIDFAPMDYVTQPRRDRADAILRRRTDRRPFRAPSEWASLESVLRSSFENDGIELAVLADEARPRLAEASRLTEALRRYDDSYHHELAWWTAPSRESEGIPESALASGSAARAVAVNRRFPTDWHSERSSASRPDQARIVVLSTPGDTRADALDCGRALSAVLLECTLAGLATCPVTHLTEIAASRAIVGDLVGSPAVPQVLIRVGVAPAGEIPRPHRDDCCATCWSFAAEPWRSDPGQAAPITDHR</sequence>
<reference evidence="2 3" key="1">
    <citation type="submission" date="2020-07" db="EMBL/GenBank/DDBJ databases">
        <title>Mycobacterium kansasii (former subtype) with zoonotic potential isolated from diseased indoor pet cat, Japan.</title>
        <authorList>
            <person name="Fukano H."/>
            <person name="Terazono T."/>
            <person name="Hoshino Y."/>
        </authorList>
    </citation>
    <scope>NUCLEOTIDE SEQUENCE [LARGE SCALE GENOMIC DNA]</scope>
    <source>
        <strain evidence="2 3">Kuro-I</strain>
    </source>
</reference>
<keyword evidence="3" id="KW-1185">Reference proteome</keyword>
<dbReference type="EMBL" id="AP023343">
    <property type="protein sequence ID" value="BCI87214.1"/>
    <property type="molecule type" value="Genomic_DNA"/>
</dbReference>
<dbReference type="PANTHER" id="PTHR23026">
    <property type="entry name" value="NADPH NITROREDUCTASE"/>
    <property type="match status" value="1"/>
</dbReference>
<organism evidence="2 3">
    <name type="scientific">Mycobacterium kansasii</name>
    <dbReference type="NCBI Taxonomy" id="1768"/>
    <lineage>
        <taxon>Bacteria</taxon>
        <taxon>Bacillati</taxon>
        <taxon>Actinomycetota</taxon>
        <taxon>Actinomycetes</taxon>
        <taxon>Mycobacteriales</taxon>
        <taxon>Mycobacteriaceae</taxon>
        <taxon>Mycobacterium</taxon>
    </lineage>
</organism>
<dbReference type="GO" id="GO:0016491">
    <property type="term" value="F:oxidoreductase activity"/>
    <property type="evidence" value="ECO:0007669"/>
    <property type="project" value="InterPro"/>
</dbReference>
<dbReference type="Proteomes" id="UP000516380">
    <property type="component" value="Chromosome"/>
</dbReference>
<dbReference type="Gene3D" id="3.40.109.10">
    <property type="entry name" value="NADH Oxidase"/>
    <property type="match status" value="1"/>
</dbReference>
<dbReference type="InterPro" id="IPR029479">
    <property type="entry name" value="Nitroreductase"/>
</dbReference>
<proteinExistence type="predicted"/>
<dbReference type="PANTHER" id="PTHR23026:SF123">
    <property type="entry name" value="NAD(P)H NITROREDUCTASE RV3131-RELATED"/>
    <property type="match status" value="1"/>
</dbReference>
<evidence type="ECO:0000313" key="3">
    <source>
        <dbReference type="Proteomes" id="UP000516380"/>
    </source>
</evidence>
<dbReference type="AlphaFoldDB" id="A0A7G1I9U5"/>
<dbReference type="SUPFAM" id="SSF55469">
    <property type="entry name" value="FMN-dependent nitroreductase-like"/>
    <property type="match status" value="2"/>
</dbReference>
<dbReference type="InterPro" id="IPR050627">
    <property type="entry name" value="Nitroreductase/BluB"/>
</dbReference>
<feature type="domain" description="Nitroreductase" evidence="1">
    <location>
        <begin position="202"/>
        <end position="302"/>
    </location>
</feature>
<dbReference type="Pfam" id="PF00881">
    <property type="entry name" value="Nitroreductase"/>
    <property type="match status" value="1"/>
</dbReference>
<protein>
    <submittedName>
        <fullName evidence="2">NAD(P)H nitroreductase</fullName>
    </submittedName>
</protein>
<evidence type="ECO:0000313" key="2">
    <source>
        <dbReference type="EMBL" id="BCI87214.1"/>
    </source>
</evidence>
<dbReference type="NCBIfam" id="NF047509">
    <property type="entry name" value="Rv3131_FMN_oxido"/>
    <property type="match status" value="1"/>
</dbReference>
<dbReference type="InterPro" id="IPR000415">
    <property type="entry name" value="Nitroreductase-like"/>
</dbReference>
<gene>
    <name evidence="2" type="ORF">NIIDMKKI_24200</name>
</gene>
<name>A0A7G1I9U5_MYCKA</name>
<accession>A0A7G1I9U5</accession>
<evidence type="ECO:0000259" key="1">
    <source>
        <dbReference type="Pfam" id="PF00881"/>
    </source>
</evidence>